<comment type="caution">
    <text evidence="3">The sequence shown here is derived from an EMBL/GenBank/DDBJ whole genome shotgun (WGS) entry which is preliminary data.</text>
</comment>
<keyword evidence="2" id="KW-1133">Transmembrane helix</keyword>
<protein>
    <submittedName>
        <fullName evidence="3">Uncharacterized protein</fullName>
    </submittedName>
</protein>
<gene>
    <name evidence="3" type="ORF">AC578_10459</name>
</gene>
<dbReference type="OrthoDB" id="10579629at2759"/>
<accession>A0A139GUK3</accession>
<evidence type="ECO:0000313" key="3">
    <source>
        <dbReference type="EMBL" id="KXS93845.1"/>
    </source>
</evidence>
<sequence length="221" mass="24892">MPVLEIFAAQAIIGLTLFGYAWLGRKRELEDWSKLVHREPWPQHRTVKDDLKYYARKIEPASLLSPLVHDGYPFGPVPEVRAYYARLNEQTALRPASTLSGLALGASSLPPAEPYDDGDSDHEHNSMADDSGSEASYKADEFESDVDDDEKKRRKKCKKEKQKAKAKRMKKPYHKKRQPTGKELKHGKGQHRRPGRSGLRGGGGDEEMLKYAPECYDGIAG</sequence>
<evidence type="ECO:0000256" key="2">
    <source>
        <dbReference type="SAM" id="Phobius"/>
    </source>
</evidence>
<proteinExistence type="predicted"/>
<feature type="compositionally biased region" description="Basic residues" evidence="1">
    <location>
        <begin position="152"/>
        <end position="179"/>
    </location>
</feature>
<keyword evidence="2" id="KW-0472">Membrane</keyword>
<evidence type="ECO:0000313" key="4">
    <source>
        <dbReference type="Proteomes" id="UP000070133"/>
    </source>
</evidence>
<organism evidence="3 4">
    <name type="scientific">Pseudocercospora eumusae</name>
    <dbReference type="NCBI Taxonomy" id="321146"/>
    <lineage>
        <taxon>Eukaryota</taxon>
        <taxon>Fungi</taxon>
        <taxon>Dikarya</taxon>
        <taxon>Ascomycota</taxon>
        <taxon>Pezizomycotina</taxon>
        <taxon>Dothideomycetes</taxon>
        <taxon>Dothideomycetidae</taxon>
        <taxon>Mycosphaerellales</taxon>
        <taxon>Mycosphaerellaceae</taxon>
        <taxon>Pseudocercospora</taxon>
    </lineage>
</organism>
<feature type="region of interest" description="Disordered" evidence="1">
    <location>
        <begin position="104"/>
        <end position="221"/>
    </location>
</feature>
<dbReference type="Proteomes" id="UP000070133">
    <property type="component" value="Unassembled WGS sequence"/>
</dbReference>
<dbReference type="EMBL" id="LFZN01000376">
    <property type="protein sequence ID" value="KXS93845.1"/>
    <property type="molecule type" value="Genomic_DNA"/>
</dbReference>
<keyword evidence="4" id="KW-1185">Reference proteome</keyword>
<keyword evidence="2" id="KW-0812">Transmembrane</keyword>
<reference evidence="3 4" key="1">
    <citation type="submission" date="2015-07" db="EMBL/GenBank/DDBJ databases">
        <title>Comparative genomics of the Sigatoka disease complex on banana suggests a link between parallel evolutionary changes in Pseudocercospora fijiensis and Pseudocercospora eumusae and increased virulence on the banana host.</title>
        <authorList>
            <person name="Chang T.-C."/>
            <person name="Salvucci A."/>
            <person name="Crous P.W."/>
            <person name="Stergiopoulos I."/>
        </authorList>
    </citation>
    <scope>NUCLEOTIDE SEQUENCE [LARGE SCALE GENOMIC DNA]</scope>
    <source>
        <strain evidence="3 4">CBS 114824</strain>
    </source>
</reference>
<dbReference type="AlphaFoldDB" id="A0A139GUK3"/>
<evidence type="ECO:0000256" key="1">
    <source>
        <dbReference type="SAM" id="MobiDB-lite"/>
    </source>
</evidence>
<name>A0A139GUK3_9PEZI</name>
<feature type="transmembrane region" description="Helical" evidence="2">
    <location>
        <begin position="6"/>
        <end position="23"/>
    </location>
</feature>